<dbReference type="InterPro" id="IPR010368">
    <property type="entry name" value="Com_YlbF"/>
</dbReference>
<dbReference type="SUPFAM" id="SSF158622">
    <property type="entry name" value="YheA/YmcA-like"/>
    <property type="match status" value="1"/>
</dbReference>
<evidence type="ECO:0000256" key="1">
    <source>
        <dbReference type="SAM" id="MobiDB-lite"/>
    </source>
</evidence>
<evidence type="ECO:0000313" key="2">
    <source>
        <dbReference type="EMBL" id="MFC6906438.1"/>
    </source>
</evidence>
<gene>
    <name evidence="2" type="ORF">ACFQGH_14675</name>
</gene>
<dbReference type="AlphaFoldDB" id="A0ABD5V824"/>
<sequence>MSVETQPSAEETGIEELGRELGEAIARTEEYAAYEEAQRAVKESEHAQGKIDEFESLRQEFMLARQTGDATQEDLQRLQSAQQELHEIPVMADYLEAQAELDAKLEAVNEAISAPLDVDFGEQAGGCCQD</sequence>
<dbReference type="EMBL" id="JBHSXQ010000004">
    <property type="protein sequence ID" value="MFC6906438.1"/>
    <property type="molecule type" value="Genomic_DNA"/>
</dbReference>
<dbReference type="InterPro" id="IPR023378">
    <property type="entry name" value="YheA/YmcA-like_dom_sf"/>
</dbReference>
<evidence type="ECO:0000313" key="3">
    <source>
        <dbReference type="Proteomes" id="UP001596312"/>
    </source>
</evidence>
<dbReference type="Proteomes" id="UP001596312">
    <property type="component" value="Unassembled WGS sequence"/>
</dbReference>
<dbReference type="Pfam" id="PF06133">
    <property type="entry name" value="Com_YlbF"/>
    <property type="match status" value="1"/>
</dbReference>
<dbReference type="Gene3D" id="1.20.1500.10">
    <property type="entry name" value="YheA/YmcA-like"/>
    <property type="match status" value="1"/>
</dbReference>
<accession>A0ABD5V824</accession>
<keyword evidence="3" id="KW-1185">Reference proteome</keyword>
<reference evidence="2 3" key="1">
    <citation type="journal article" date="2019" name="Int. J. Syst. Evol. Microbiol.">
        <title>The Global Catalogue of Microorganisms (GCM) 10K type strain sequencing project: providing services to taxonomists for standard genome sequencing and annotation.</title>
        <authorList>
            <consortium name="The Broad Institute Genomics Platform"/>
            <consortium name="The Broad Institute Genome Sequencing Center for Infectious Disease"/>
            <person name="Wu L."/>
            <person name="Ma J."/>
        </authorList>
    </citation>
    <scope>NUCLEOTIDE SEQUENCE [LARGE SCALE GENOMIC DNA]</scope>
    <source>
        <strain evidence="2 3">CGMCC 1.3240</strain>
    </source>
</reference>
<organism evidence="2 3">
    <name type="scientific">Halalkalicoccus tibetensis</name>
    <dbReference type="NCBI Taxonomy" id="175632"/>
    <lineage>
        <taxon>Archaea</taxon>
        <taxon>Methanobacteriati</taxon>
        <taxon>Methanobacteriota</taxon>
        <taxon>Stenosarchaea group</taxon>
        <taxon>Halobacteria</taxon>
        <taxon>Halobacteriales</taxon>
        <taxon>Halococcaceae</taxon>
        <taxon>Halalkalicoccus</taxon>
    </lineage>
</organism>
<dbReference type="RefSeq" id="WP_340605008.1">
    <property type="nucleotide sequence ID" value="NZ_JBBMXV010000004.1"/>
</dbReference>
<protein>
    <submittedName>
        <fullName evidence="2">YlbF family regulator</fullName>
    </submittedName>
</protein>
<feature type="region of interest" description="Disordered" evidence="1">
    <location>
        <begin position="1"/>
        <end position="21"/>
    </location>
</feature>
<name>A0ABD5V824_9EURY</name>
<comment type="caution">
    <text evidence="2">The sequence shown here is derived from an EMBL/GenBank/DDBJ whole genome shotgun (WGS) entry which is preliminary data.</text>
</comment>
<proteinExistence type="predicted"/>